<dbReference type="InterPro" id="IPR015760">
    <property type="entry name" value="TIF_IF2"/>
</dbReference>
<feature type="domain" description="Translation initiation factor IF- 2" evidence="3">
    <location>
        <begin position="182"/>
        <end position="286"/>
    </location>
</feature>
<dbReference type="InterPro" id="IPR009000">
    <property type="entry name" value="Transl_B-barrel_sf"/>
</dbReference>
<dbReference type="InterPro" id="IPR036925">
    <property type="entry name" value="TIF_IF2_dom3_sf"/>
</dbReference>
<evidence type="ECO:0000259" key="4">
    <source>
        <dbReference type="Pfam" id="PF14578"/>
    </source>
</evidence>
<reference evidence="5" key="1">
    <citation type="submission" date="2013-08" db="EMBL/GenBank/DDBJ databases">
        <authorList>
            <person name="Mendez C."/>
            <person name="Richter M."/>
            <person name="Ferrer M."/>
            <person name="Sanchez J."/>
        </authorList>
    </citation>
    <scope>NUCLEOTIDE SEQUENCE</scope>
</reference>
<dbReference type="AlphaFoldDB" id="T0XXS1"/>
<dbReference type="InterPro" id="IPR029459">
    <property type="entry name" value="EFTU-type"/>
</dbReference>
<keyword evidence="5" id="KW-0648">Protein biosynthesis</keyword>
<protein>
    <submittedName>
        <fullName evidence="5">Translation initiation factor aIF-2</fullName>
    </submittedName>
</protein>
<evidence type="ECO:0000256" key="2">
    <source>
        <dbReference type="ARBA" id="ARBA00023134"/>
    </source>
</evidence>
<feature type="domain" description="Elongation factor Tu-type" evidence="4">
    <location>
        <begin position="308"/>
        <end position="391"/>
    </location>
</feature>
<proteinExistence type="predicted"/>
<dbReference type="GO" id="GO:0005737">
    <property type="term" value="C:cytoplasm"/>
    <property type="evidence" value="ECO:0007669"/>
    <property type="project" value="TreeGrafter"/>
</dbReference>
<feature type="non-terminal residue" evidence="5">
    <location>
        <position position="1"/>
    </location>
</feature>
<reference evidence="5" key="2">
    <citation type="journal article" date="2014" name="ISME J.">
        <title>Microbial stratification in low pH oxic and suboxic macroscopic growths along an acid mine drainage.</title>
        <authorList>
            <person name="Mendez-Garcia C."/>
            <person name="Mesa V."/>
            <person name="Sprenger R.R."/>
            <person name="Richter M."/>
            <person name="Diez M.S."/>
            <person name="Solano J."/>
            <person name="Bargiela R."/>
            <person name="Golyshina O.V."/>
            <person name="Manteca A."/>
            <person name="Ramos J.L."/>
            <person name="Gallego J.R."/>
            <person name="Llorente I."/>
            <person name="Martins Dos Santos V.A."/>
            <person name="Jensen O.N."/>
            <person name="Pelaez A.I."/>
            <person name="Sanchez J."/>
            <person name="Ferrer M."/>
        </authorList>
    </citation>
    <scope>NUCLEOTIDE SEQUENCE</scope>
</reference>
<evidence type="ECO:0000256" key="1">
    <source>
        <dbReference type="ARBA" id="ARBA00022741"/>
    </source>
</evidence>
<dbReference type="GO" id="GO:0005525">
    <property type="term" value="F:GTP binding"/>
    <property type="evidence" value="ECO:0007669"/>
    <property type="project" value="UniProtKB-KW"/>
</dbReference>
<name>T0XXS1_9ZZZZ</name>
<accession>T0XXS1</accession>
<dbReference type="GO" id="GO:0003743">
    <property type="term" value="F:translation initiation factor activity"/>
    <property type="evidence" value="ECO:0007669"/>
    <property type="project" value="UniProtKB-KW"/>
</dbReference>
<comment type="caution">
    <text evidence="5">The sequence shown here is derived from an EMBL/GenBank/DDBJ whole genome shotgun (WGS) entry which is preliminary data.</text>
</comment>
<dbReference type="CDD" id="cd16266">
    <property type="entry name" value="IF2_aeIF5B_IV"/>
    <property type="match status" value="1"/>
</dbReference>
<dbReference type="SUPFAM" id="SSF50447">
    <property type="entry name" value="Translation proteins"/>
    <property type="match status" value="2"/>
</dbReference>
<dbReference type="SUPFAM" id="SSF52156">
    <property type="entry name" value="Initiation factor IF2/eIF5b, domain 3"/>
    <property type="match status" value="1"/>
</dbReference>
<keyword evidence="2" id="KW-0342">GTP-binding</keyword>
<dbReference type="Gene3D" id="2.40.30.10">
    <property type="entry name" value="Translation factors"/>
    <property type="match status" value="2"/>
</dbReference>
<keyword evidence="5" id="KW-0396">Initiation factor</keyword>
<evidence type="ECO:0000313" key="5">
    <source>
        <dbReference type="EMBL" id="EQD27571.1"/>
    </source>
</evidence>
<dbReference type="EMBL" id="AUZY01012835">
    <property type="protein sequence ID" value="EQD27571.1"/>
    <property type="molecule type" value="Genomic_DNA"/>
</dbReference>
<dbReference type="PANTHER" id="PTHR43381">
    <property type="entry name" value="TRANSLATION INITIATION FACTOR IF-2-RELATED"/>
    <property type="match status" value="1"/>
</dbReference>
<dbReference type="InterPro" id="IPR023115">
    <property type="entry name" value="TIF_IF2_dom3"/>
</dbReference>
<dbReference type="InterPro" id="IPR027417">
    <property type="entry name" value="P-loop_NTPase"/>
</dbReference>
<keyword evidence="1" id="KW-0547">Nucleotide-binding</keyword>
<dbReference type="Pfam" id="PF14578">
    <property type="entry name" value="GTP_EFTU_D4"/>
    <property type="match status" value="1"/>
</dbReference>
<dbReference type="Gene3D" id="3.40.50.10050">
    <property type="entry name" value="Translation initiation factor IF- 2, domain 3"/>
    <property type="match status" value="1"/>
</dbReference>
<gene>
    <name evidence="5" type="ORF">B1B_19104</name>
</gene>
<sequence length="432" mass="46829">EARKLLDERLYALSEGLYAQGFSAERYDRVSDYTRNVAMVPVSAKTGAGVPDLLAMMVGLSQRFLEKELELEERPGEATILERAEERGLGAVANVIVYQGNLATGDNVVVTGRDGPFATKIRGIYRPEALRPGRGTPSRRMASLPQVQAAAGVKISAPGIENALPGGLLKVVPDASRLQAIREELEAETHPIAAVSENGVWLKADTLGGLEALAFECQEAQLPVKGAEVGSVGKREVLLAGAVKDRKLRAILAFNVAVLPEAQEAVRSADVKILQGEVMYRILEDYQAWRADREAREEEDRRRTTTHPAKLEVLPGFVFRHSKPAIVGIKVLAGTLRPPCRLMDREGNDVGLLKGLQEEGKPVKEASEGKEVAASVDGAVVGRSFAEGDQLWVVLTEEGVRQLKAASLTPSEQGVLDEVLARHRARQPFWGT</sequence>
<evidence type="ECO:0000259" key="3">
    <source>
        <dbReference type="Pfam" id="PF11987"/>
    </source>
</evidence>
<organism evidence="5">
    <name type="scientific">mine drainage metagenome</name>
    <dbReference type="NCBI Taxonomy" id="410659"/>
    <lineage>
        <taxon>unclassified sequences</taxon>
        <taxon>metagenomes</taxon>
        <taxon>ecological metagenomes</taxon>
    </lineage>
</organism>
<dbReference type="Gene3D" id="3.40.50.300">
    <property type="entry name" value="P-loop containing nucleotide triphosphate hydrolases"/>
    <property type="match status" value="1"/>
</dbReference>
<dbReference type="Pfam" id="PF11987">
    <property type="entry name" value="IF-2"/>
    <property type="match status" value="1"/>
</dbReference>
<dbReference type="PANTHER" id="PTHR43381:SF4">
    <property type="entry name" value="EUKARYOTIC TRANSLATION INITIATION FACTOR 5B"/>
    <property type="match status" value="1"/>
</dbReference>